<dbReference type="Proteomes" id="UP000682713">
    <property type="component" value="Unassembled WGS sequence"/>
</dbReference>
<evidence type="ECO:0000259" key="6">
    <source>
        <dbReference type="PROSITE" id="PS50106"/>
    </source>
</evidence>
<keyword evidence="2 5" id="KW-0645">Protease</keyword>
<dbReference type="InterPro" id="IPR029045">
    <property type="entry name" value="ClpP/crotonase-like_dom_sf"/>
</dbReference>
<dbReference type="SUPFAM" id="SSF50156">
    <property type="entry name" value="PDZ domain-like"/>
    <property type="match status" value="1"/>
</dbReference>
<dbReference type="Gene3D" id="3.30.750.44">
    <property type="match status" value="1"/>
</dbReference>
<accession>A0A942YKG1</accession>
<dbReference type="InterPro" id="IPR041489">
    <property type="entry name" value="PDZ_6"/>
</dbReference>
<dbReference type="EMBL" id="JAGYPJ010000001">
    <property type="protein sequence ID" value="MBS4200358.1"/>
    <property type="molecule type" value="Genomic_DNA"/>
</dbReference>
<organism evidence="7 8">
    <name type="scientific">Lederbergia citrisecunda</name>
    <dbReference type="NCBI Taxonomy" id="2833583"/>
    <lineage>
        <taxon>Bacteria</taxon>
        <taxon>Bacillati</taxon>
        <taxon>Bacillota</taxon>
        <taxon>Bacilli</taxon>
        <taxon>Bacillales</taxon>
        <taxon>Bacillaceae</taxon>
        <taxon>Lederbergia</taxon>
    </lineage>
</organism>
<dbReference type="PANTHER" id="PTHR32060">
    <property type="entry name" value="TAIL-SPECIFIC PROTEASE"/>
    <property type="match status" value="1"/>
</dbReference>
<evidence type="ECO:0000256" key="1">
    <source>
        <dbReference type="ARBA" id="ARBA00009179"/>
    </source>
</evidence>
<protein>
    <submittedName>
        <fullName evidence="7">Peptidoglycan-binding protein</fullName>
    </submittedName>
</protein>
<dbReference type="InterPro" id="IPR005151">
    <property type="entry name" value="Tail-specific_protease"/>
</dbReference>
<dbReference type="InterPro" id="IPR001478">
    <property type="entry name" value="PDZ"/>
</dbReference>
<evidence type="ECO:0000256" key="5">
    <source>
        <dbReference type="RuleBase" id="RU004404"/>
    </source>
</evidence>
<dbReference type="FunFam" id="2.30.42.10:FF:000063">
    <property type="entry name" value="Peptidase, S41 family"/>
    <property type="match status" value="1"/>
</dbReference>
<dbReference type="InterPro" id="IPR004447">
    <property type="entry name" value="Peptidase_S41A"/>
</dbReference>
<evidence type="ECO:0000256" key="3">
    <source>
        <dbReference type="ARBA" id="ARBA00022801"/>
    </source>
</evidence>
<dbReference type="GO" id="GO:0008236">
    <property type="term" value="F:serine-type peptidase activity"/>
    <property type="evidence" value="ECO:0007669"/>
    <property type="project" value="UniProtKB-KW"/>
</dbReference>
<dbReference type="SUPFAM" id="SSF52096">
    <property type="entry name" value="ClpP/crotonase"/>
    <property type="match status" value="1"/>
</dbReference>
<dbReference type="GO" id="GO:0004175">
    <property type="term" value="F:endopeptidase activity"/>
    <property type="evidence" value="ECO:0007669"/>
    <property type="project" value="TreeGrafter"/>
</dbReference>
<keyword evidence="4 5" id="KW-0720">Serine protease</keyword>
<dbReference type="SUPFAM" id="SSF47090">
    <property type="entry name" value="PGBD-like"/>
    <property type="match status" value="1"/>
</dbReference>
<reference evidence="7 8" key="1">
    <citation type="submission" date="2021-05" db="EMBL/GenBank/DDBJ databases">
        <title>Novel Bacillus species.</title>
        <authorList>
            <person name="Liu G."/>
        </authorList>
    </citation>
    <scope>NUCLEOTIDE SEQUENCE [LARGE SCALE GENOMIC DNA]</scope>
    <source>
        <strain evidence="7 8">FJAT-49732</strain>
    </source>
</reference>
<dbReference type="PROSITE" id="PS50106">
    <property type="entry name" value="PDZ"/>
    <property type="match status" value="1"/>
</dbReference>
<proteinExistence type="inferred from homology"/>
<dbReference type="Pfam" id="PF01471">
    <property type="entry name" value="PG_binding_1"/>
    <property type="match status" value="1"/>
</dbReference>
<comment type="caution">
    <text evidence="7">The sequence shown here is derived from an EMBL/GenBank/DDBJ whole genome shotgun (WGS) entry which is preliminary data.</text>
</comment>
<feature type="domain" description="PDZ" evidence="6">
    <location>
        <begin position="97"/>
        <end position="173"/>
    </location>
</feature>
<dbReference type="Gene3D" id="2.30.42.10">
    <property type="match status" value="1"/>
</dbReference>
<dbReference type="RefSeq" id="WP_213110949.1">
    <property type="nucleotide sequence ID" value="NZ_JAGYPJ010000001.1"/>
</dbReference>
<dbReference type="Gene3D" id="3.90.226.10">
    <property type="entry name" value="2-enoyl-CoA Hydratase, Chain A, domain 1"/>
    <property type="match status" value="1"/>
</dbReference>
<evidence type="ECO:0000313" key="7">
    <source>
        <dbReference type="EMBL" id="MBS4200358.1"/>
    </source>
</evidence>
<dbReference type="InterPro" id="IPR036365">
    <property type="entry name" value="PGBD-like_sf"/>
</dbReference>
<dbReference type="GO" id="GO:0007165">
    <property type="term" value="P:signal transduction"/>
    <property type="evidence" value="ECO:0007669"/>
    <property type="project" value="TreeGrafter"/>
</dbReference>
<keyword evidence="3 5" id="KW-0378">Hydrolase</keyword>
<sequence>MKNRWLVIISICSLLLGAAGTYGSLLWILPPGTMDFSKEKVESNQDAITERERTQGLNKVEDALELIQKSYVEDVSQEQLIQGAIQGMVGTLQDPYSVYMDEDASERFNDSLDSSFDGIGAQIAIQEGKLIIISPIKNSPAEKAGLKAKDQIISIDGQSVEGLDVYEASKKIRGEKGSIVKIEIVRTGLSKPLNVEITRDKVPVLTVFSDLKKSYGENIGFIQITSFSQGTAKDFSTQLRKLEEQNISGLIIDVRGNPGGMLSSVEDILFQIVTDSKPYVQIKERSGKKNPYFTGLKEKKSYPITVLIDEGSASASEILAGALHEIEGYTLVGKKTFGKGTVQQALPLDDRSNIKLTMFKWLTPNGNWIHGKGIKPTIEVEQPAYFHAHSLQLEETLAHDMNNENVTIAQEMLMALGYGTGRQDGYFDEQTERAVKAFQSIKNIPVTGRIDEKTALKLEEEIISAIQDEKNDLQLQVALKTFR</sequence>
<dbReference type="CDD" id="cd06782">
    <property type="entry name" value="cpPDZ_CPP-like"/>
    <property type="match status" value="1"/>
</dbReference>
<gene>
    <name evidence="7" type="ORF">KHA93_12020</name>
</gene>
<evidence type="ECO:0000256" key="2">
    <source>
        <dbReference type="ARBA" id="ARBA00022670"/>
    </source>
</evidence>
<evidence type="ECO:0000313" key="8">
    <source>
        <dbReference type="Proteomes" id="UP000682713"/>
    </source>
</evidence>
<dbReference type="InterPro" id="IPR036366">
    <property type="entry name" value="PGBDSf"/>
</dbReference>
<dbReference type="InterPro" id="IPR036034">
    <property type="entry name" value="PDZ_sf"/>
</dbReference>
<dbReference type="Pfam" id="PF17820">
    <property type="entry name" value="PDZ_6"/>
    <property type="match status" value="1"/>
</dbReference>
<dbReference type="Pfam" id="PF22694">
    <property type="entry name" value="CtpB_N-like"/>
    <property type="match status" value="1"/>
</dbReference>
<dbReference type="NCBIfam" id="TIGR00225">
    <property type="entry name" value="prc"/>
    <property type="match status" value="1"/>
</dbReference>
<dbReference type="GO" id="GO:0006508">
    <property type="term" value="P:proteolysis"/>
    <property type="evidence" value="ECO:0007669"/>
    <property type="project" value="UniProtKB-KW"/>
</dbReference>
<evidence type="ECO:0000256" key="4">
    <source>
        <dbReference type="ARBA" id="ARBA00022825"/>
    </source>
</evidence>
<dbReference type="Pfam" id="PF03572">
    <property type="entry name" value="Peptidase_S41"/>
    <property type="match status" value="1"/>
</dbReference>
<dbReference type="PANTHER" id="PTHR32060:SF29">
    <property type="entry name" value="CARBOXY-TERMINAL PROCESSING PROTEASE CTPB"/>
    <property type="match status" value="1"/>
</dbReference>
<dbReference type="SMART" id="SM00245">
    <property type="entry name" value="TSPc"/>
    <property type="match status" value="1"/>
</dbReference>
<dbReference type="InterPro" id="IPR055210">
    <property type="entry name" value="CtpA/B_N"/>
</dbReference>
<dbReference type="Gene3D" id="1.10.101.10">
    <property type="entry name" value="PGBD-like superfamily/PGBD"/>
    <property type="match status" value="1"/>
</dbReference>
<name>A0A942YKG1_9BACI</name>
<keyword evidence="8" id="KW-1185">Reference proteome</keyword>
<dbReference type="SMART" id="SM00228">
    <property type="entry name" value="PDZ"/>
    <property type="match status" value="1"/>
</dbReference>
<dbReference type="GO" id="GO:0030288">
    <property type="term" value="C:outer membrane-bounded periplasmic space"/>
    <property type="evidence" value="ECO:0007669"/>
    <property type="project" value="TreeGrafter"/>
</dbReference>
<dbReference type="AlphaFoldDB" id="A0A942YKG1"/>
<dbReference type="InterPro" id="IPR002477">
    <property type="entry name" value="Peptidoglycan-bd-like"/>
</dbReference>
<dbReference type="CDD" id="cd07560">
    <property type="entry name" value="Peptidase_S41_CPP"/>
    <property type="match status" value="1"/>
</dbReference>
<comment type="similarity">
    <text evidence="1 5">Belongs to the peptidase S41A family.</text>
</comment>